<accession>A0A8J2K8A3</accession>
<dbReference type="AlphaFoldDB" id="A0A8J2K8A3"/>
<feature type="non-terminal residue" evidence="1">
    <location>
        <position position="1"/>
    </location>
</feature>
<evidence type="ECO:0000313" key="1">
    <source>
        <dbReference type="EMBL" id="CAG7733737.1"/>
    </source>
</evidence>
<name>A0A8J2K8A3_9HEXA</name>
<proteinExistence type="predicted"/>
<evidence type="ECO:0000313" key="2">
    <source>
        <dbReference type="Proteomes" id="UP000708208"/>
    </source>
</evidence>
<feature type="non-terminal residue" evidence="1">
    <location>
        <position position="113"/>
    </location>
</feature>
<dbReference type="OrthoDB" id="117690at2759"/>
<organism evidence="1 2">
    <name type="scientific">Allacma fusca</name>
    <dbReference type="NCBI Taxonomy" id="39272"/>
    <lineage>
        <taxon>Eukaryota</taxon>
        <taxon>Metazoa</taxon>
        <taxon>Ecdysozoa</taxon>
        <taxon>Arthropoda</taxon>
        <taxon>Hexapoda</taxon>
        <taxon>Collembola</taxon>
        <taxon>Symphypleona</taxon>
        <taxon>Sminthuridae</taxon>
        <taxon>Allacma</taxon>
    </lineage>
</organism>
<sequence length="113" mass="12793">KRLLKTHLESYKPTSQNADMVAAAKAACDKLNKYYKSSDALVYILGLVMDPRCKLTWYKNVGINAEVIRNNKRKLLSKWQTVYKTSAEPAESSNNMDCFDLIAIQMAKSGKEN</sequence>
<dbReference type="Proteomes" id="UP000708208">
    <property type="component" value="Unassembled WGS sequence"/>
</dbReference>
<reference evidence="1" key="1">
    <citation type="submission" date="2021-06" db="EMBL/GenBank/DDBJ databases">
        <authorList>
            <person name="Hodson N. C."/>
            <person name="Mongue J. A."/>
            <person name="Jaron S. K."/>
        </authorList>
    </citation>
    <scope>NUCLEOTIDE SEQUENCE</scope>
</reference>
<keyword evidence="2" id="KW-1185">Reference proteome</keyword>
<dbReference type="EMBL" id="CAJVCH010254727">
    <property type="protein sequence ID" value="CAG7733737.1"/>
    <property type="molecule type" value="Genomic_DNA"/>
</dbReference>
<gene>
    <name evidence="1" type="ORF">AFUS01_LOCUS22163</name>
</gene>
<protein>
    <submittedName>
        <fullName evidence="1">Uncharacterized protein</fullName>
    </submittedName>
</protein>
<comment type="caution">
    <text evidence="1">The sequence shown here is derived from an EMBL/GenBank/DDBJ whole genome shotgun (WGS) entry which is preliminary data.</text>
</comment>